<dbReference type="GO" id="GO:0005576">
    <property type="term" value="C:extracellular region"/>
    <property type="evidence" value="ECO:0007669"/>
    <property type="project" value="TreeGrafter"/>
</dbReference>
<dbReference type="InterPro" id="IPR051455">
    <property type="entry name" value="Bact_solute-bind_prot3"/>
</dbReference>
<reference evidence="6 7" key="4">
    <citation type="journal article" date="2010" name="Environ. Microbiol.">
        <title>The bacterial genus Collimonas: mycophagy, weathering and other adaptive solutions to life in oligotrophic soil environments.</title>
        <authorList>
            <person name="Leveau J.H."/>
            <person name="Uroz S."/>
            <person name="de Boer W."/>
        </authorList>
    </citation>
    <scope>NUCLEOTIDE SEQUENCE [LARGE SCALE GENOMIC DNA]</scope>
    <source>
        <strain evidence="6 7">Ter331</strain>
    </source>
</reference>
<gene>
    <name evidence="6" type="ordered locus">CFU_3982</name>
</gene>
<dbReference type="STRING" id="1005048.CFU_3982"/>
<reference evidence="6 7" key="2">
    <citation type="journal article" date="2006" name="J. Microbiol. Methods">
        <title>Genomic flank-sequencing of plasposon insertion sites for rapid identification of functional genes.</title>
        <authorList>
            <person name="Leveau J.H."/>
            <person name="Gerards S."/>
            <person name="Fritsche K."/>
            <person name="Zondag G."/>
            <person name="van Veen J.A."/>
        </authorList>
    </citation>
    <scope>NUCLEOTIDE SEQUENCE [LARGE SCALE GENOMIC DNA]</scope>
    <source>
        <strain evidence="6 7">Ter331</strain>
    </source>
</reference>
<dbReference type="KEGG" id="cfu:CFU_3982"/>
<dbReference type="PANTHER" id="PTHR30085:SF2">
    <property type="entry name" value="GLUTAMATE_ASPARTATE IMPORT SOLUTE-BINDING PROTEIN"/>
    <property type="match status" value="1"/>
</dbReference>
<protein>
    <submittedName>
        <fullName evidence="6">Putative amino-acid-binding periplasmic (Pbp) ABC transporter protein</fullName>
    </submittedName>
</protein>
<evidence type="ECO:0000313" key="7">
    <source>
        <dbReference type="Proteomes" id="UP000008392"/>
    </source>
</evidence>
<reference evidence="7" key="6">
    <citation type="submission" date="2011-05" db="EMBL/GenBank/DDBJ databases">
        <title>Complete sequence of Collimonas fungivorans Ter331.</title>
        <authorList>
            <person name="Leveau J.H."/>
        </authorList>
    </citation>
    <scope>NUCLEOTIDE SEQUENCE [LARGE SCALE GENOMIC DNA]</scope>
    <source>
        <strain evidence="7">Ter331</strain>
    </source>
</reference>
<reference evidence="6 7" key="1">
    <citation type="journal article" date="2004" name="Environ. Microbiol.">
        <title>Phylogeny-function analysis of (meta)genomic libraries: screening for expression of ribosomal RNA genes by large-insert library fluorescent in situ hybridization (LIL-FISH).</title>
        <authorList>
            <person name="Leveau J.H."/>
            <person name="Gerards S."/>
            <person name="de Boer W."/>
            <person name="van Veen J.A."/>
        </authorList>
    </citation>
    <scope>NUCLEOTIDE SEQUENCE [LARGE SCALE GENOMIC DNA]</scope>
    <source>
        <strain evidence="6 7">Ter331</strain>
    </source>
</reference>
<dbReference type="AlphaFoldDB" id="G0AF78"/>
<accession>G0AF78</accession>
<dbReference type="Proteomes" id="UP000008392">
    <property type="component" value="Chromosome"/>
</dbReference>
<name>G0AF78_COLFT</name>
<feature type="domain" description="Solute-binding protein family 3/N-terminal" evidence="4">
    <location>
        <begin position="93"/>
        <end position="325"/>
    </location>
</feature>
<dbReference type="InterPro" id="IPR001638">
    <property type="entry name" value="Solute-binding_3/MltF_N"/>
</dbReference>
<dbReference type="GO" id="GO:0016020">
    <property type="term" value="C:membrane"/>
    <property type="evidence" value="ECO:0007669"/>
    <property type="project" value="InterPro"/>
</dbReference>
<organism evidence="6 7">
    <name type="scientific">Collimonas fungivorans (strain Ter331)</name>
    <dbReference type="NCBI Taxonomy" id="1005048"/>
    <lineage>
        <taxon>Bacteria</taxon>
        <taxon>Pseudomonadati</taxon>
        <taxon>Pseudomonadota</taxon>
        <taxon>Betaproteobacteria</taxon>
        <taxon>Burkholderiales</taxon>
        <taxon>Oxalobacteraceae</taxon>
        <taxon>Collimonas</taxon>
    </lineage>
</organism>
<proteinExistence type="inferred from homology"/>
<dbReference type="GO" id="GO:0030288">
    <property type="term" value="C:outer membrane-bounded periplasmic space"/>
    <property type="evidence" value="ECO:0007669"/>
    <property type="project" value="TreeGrafter"/>
</dbReference>
<keyword evidence="2" id="KW-0813">Transport</keyword>
<evidence type="ECO:0000259" key="4">
    <source>
        <dbReference type="SMART" id="SM00062"/>
    </source>
</evidence>
<keyword evidence="7" id="KW-1185">Reference proteome</keyword>
<evidence type="ECO:0000313" key="6">
    <source>
        <dbReference type="EMBL" id="AEK63805.1"/>
    </source>
</evidence>
<dbReference type="SUPFAM" id="SSF53850">
    <property type="entry name" value="Periplasmic binding protein-like II"/>
    <property type="match status" value="1"/>
</dbReference>
<dbReference type="GO" id="GO:0006865">
    <property type="term" value="P:amino acid transport"/>
    <property type="evidence" value="ECO:0007669"/>
    <property type="project" value="TreeGrafter"/>
</dbReference>
<dbReference type="GO" id="GO:0015276">
    <property type="term" value="F:ligand-gated monoatomic ion channel activity"/>
    <property type="evidence" value="ECO:0007669"/>
    <property type="project" value="InterPro"/>
</dbReference>
<evidence type="ECO:0000256" key="1">
    <source>
        <dbReference type="ARBA" id="ARBA00010333"/>
    </source>
</evidence>
<feature type="domain" description="Ionotropic glutamate receptor C-terminal" evidence="5">
    <location>
        <begin position="93"/>
        <end position="324"/>
    </location>
</feature>
<reference evidence="6 7" key="3">
    <citation type="journal article" date="2008" name="FEMS Microbiol. Ecol.">
        <title>Identification and characterization of genes underlying chitinolysis in Collimonas fungivorans Ter331.</title>
        <authorList>
            <person name="Fritsche K."/>
            <person name="de Boer W."/>
            <person name="Gerards S."/>
            <person name="van den Berg M."/>
            <person name="van Veen J.A."/>
            <person name="Leveau J.H."/>
        </authorList>
    </citation>
    <scope>NUCLEOTIDE SEQUENCE [LARGE SCALE GENOMIC DNA]</scope>
    <source>
        <strain evidence="6 7">Ter331</strain>
    </source>
</reference>
<sequence>MSAKERRQGSRRRHANSWLEYCIKHIHCIKTPSTAQVNGESSVGIGKGRSGQGSIAAAWCNAGLGMVLAITLGVAATAVHAEDVLTKIRDSKTITIGYREASFPFSFVDQDKKPVGYAIDLCLKIADAVKQQLKLPQLNIVYVPVTSSNRIDMIASGKIDLECGSTTNNAERRKQVSFTIAHFMASSRMLVRVEDKIKNWPDLRDKKVATTKGTTSVKSLVDRGQVRSLNMTIVEGRDHNESFKMVEDKAADAFVMDDVLLYGLKATAKDPAAYAIVGEPLTTEPYAIMLPKGDTSYKAVVDREMGRIIHDGEINKLYTKWFLSPIPAKNNLVLNMPMGYLFRESLRFPSDQVGN</sequence>
<evidence type="ECO:0000259" key="5">
    <source>
        <dbReference type="SMART" id="SM00079"/>
    </source>
</evidence>
<dbReference type="Pfam" id="PF00497">
    <property type="entry name" value="SBP_bac_3"/>
    <property type="match status" value="1"/>
</dbReference>
<dbReference type="CDD" id="cd13688">
    <property type="entry name" value="PBP2_GltI_DEBP"/>
    <property type="match status" value="1"/>
</dbReference>
<dbReference type="eggNOG" id="COG0834">
    <property type="taxonomic scope" value="Bacteria"/>
</dbReference>
<reference evidence="6 7" key="5">
    <citation type="journal article" date="2011" name="ISME J.">
        <title>Dual transcriptional profiling of a bacterial/fungal confrontation: Collimonas fungivorans versus Aspergillus niger.</title>
        <authorList>
            <person name="Mela F."/>
            <person name="Fritsche K."/>
            <person name="de Boer W."/>
            <person name="van Veen J.A."/>
            <person name="de Graaff L.H."/>
            <person name="van den Berg M."/>
            <person name="Leveau J.H."/>
        </authorList>
    </citation>
    <scope>NUCLEOTIDE SEQUENCE [LARGE SCALE GENOMIC DNA]</scope>
    <source>
        <strain evidence="6 7">Ter331</strain>
    </source>
</reference>
<dbReference type="SMART" id="SM00079">
    <property type="entry name" value="PBPe"/>
    <property type="match status" value="1"/>
</dbReference>
<dbReference type="HOGENOM" id="CLU_019602_0_0_4"/>
<dbReference type="Gene3D" id="3.40.190.10">
    <property type="entry name" value="Periplasmic binding protein-like II"/>
    <property type="match status" value="2"/>
</dbReference>
<dbReference type="InterPro" id="IPR001320">
    <property type="entry name" value="Iontro_rcpt_C"/>
</dbReference>
<dbReference type="PANTHER" id="PTHR30085">
    <property type="entry name" value="AMINO ACID ABC TRANSPORTER PERMEASE"/>
    <property type="match status" value="1"/>
</dbReference>
<dbReference type="SMART" id="SM00062">
    <property type="entry name" value="PBPb"/>
    <property type="match status" value="1"/>
</dbReference>
<dbReference type="EMBL" id="CP002745">
    <property type="protein sequence ID" value="AEK63805.1"/>
    <property type="molecule type" value="Genomic_DNA"/>
</dbReference>
<evidence type="ECO:0000256" key="3">
    <source>
        <dbReference type="ARBA" id="ARBA00022729"/>
    </source>
</evidence>
<comment type="similarity">
    <text evidence="1">Belongs to the bacterial solute-binding protein 3 family.</text>
</comment>
<keyword evidence="3" id="KW-0732">Signal</keyword>
<evidence type="ECO:0000256" key="2">
    <source>
        <dbReference type="ARBA" id="ARBA00022448"/>
    </source>
</evidence>